<dbReference type="STRING" id="470826.SAMN04488027_10933"/>
<accession>A0A1G7XNR9</accession>
<feature type="transmembrane region" description="Helical" evidence="1">
    <location>
        <begin position="12"/>
        <end position="33"/>
    </location>
</feature>
<reference evidence="2 3" key="1">
    <citation type="submission" date="2016-10" db="EMBL/GenBank/DDBJ databases">
        <authorList>
            <person name="de Groot N.N."/>
        </authorList>
    </citation>
    <scope>NUCLEOTIDE SEQUENCE [LARGE SCALE GENOMIC DNA]</scope>
    <source>
        <strain evidence="2 3">DSM 19803</strain>
    </source>
</reference>
<feature type="transmembrane region" description="Helical" evidence="1">
    <location>
        <begin position="45"/>
        <end position="64"/>
    </location>
</feature>
<dbReference type="Proteomes" id="UP000199296">
    <property type="component" value="Unassembled WGS sequence"/>
</dbReference>
<name>A0A1G7XNR9_9FLAO</name>
<evidence type="ECO:0000313" key="2">
    <source>
        <dbReference type="EMBL" id="SDG85812.1"/>
    </source>
</evidence>
<keyword evidence="1" id="KW-1133">Transmembrane helix</keyword>
<evidence type="ECO:0000256" key="1">
    <source>
        <dbReference type="SAM" id="Phobius"/>
    </source>
</evidence>
<dbReference type="AlphaFoldDB" id="A0A1G7XNR9"/>
<keyword evidence="3" id="KW-1185">Reference proteome</keyword>
<gene>
    <name evidence="2" type="ORF">SAMN04488027_10933</name>
</gene>
<evidence type="ECO:0008006" key="4">
    <source>
        <dbReference type="Google" id="ProtNLM"/>
    </source>
</evidence>
<feature type="transmembrane region" description="Helical" evidence="1">
    <location>
        <begin position="102"/>
        <end position="121"/>
    </location>
</feature>
<keyword evidence="1" id="KW-0472">Membrane</keyword>
<keyword evidence="1" id="KW-0812">Transmembrane</keyword>
<feature type="transmembrane region" description="Helical" evidence="1">
    <location>
        <begin position="71"/>
        <end position="90"/>
    </location>
</feature>
<dbReference type="EMBL" id="FNCW01000009">
    <property type="protein sequence ID" value="SDG85812.1"/>
    <property type="molecule type" value="Genomic_DNA"/>
</dbReference>
<protein>
    <recommendedName>
        <fullName evidence="4">Alkyl hydroperoxide reductase</fullName>
    </recommendedName>
</protein>
<evidence type="ECO:0000313" key="3">
    <source>
        <dbReference type="Proteomes" id="UP000199296"/>
    </source>
</evidence>
<proteinExistence type="predicted"/>
<organism evidence="2 3">
    <name type="scientific">Psychroflexus sediminis</name>
    <dbReference type="NCBI Taxonomy" id="470826"/>
    <lineage>
        <taxon>Bacteria</taxon>
        <taxon>Pseudomonadati</taxon>
        <taxon>Bacteroidota</taxon>
        <taxon>Flavobacteriia</taxon>
        <taxon>Flavobacteriales</taxon>
        <taxon>Flavobacteriaceae</taxon>
        <taxon>Psychroflexus</taxon>
    </lineage>
</organism>
<sequence>MSIFAFMKLTLQLASIYNILWGAWVVIFPNHFFELVGMELPSQPMIWQGMGMVIAVFGLGYWWASYDALRHWPIVAVGFLGKVFGPLGFVLNYLEGKVPFEFFYTLITNDFIWWIPFFLILKNVHQDYNWKLKEK</sequence>